<dbReference type="Pfam" id="PF04234">
    <property type="entry name" value="CopC"/>
    <property type="match status" value="1"/>
</dbReference>
<keyword evidence="1 5" id="KW-0732">Signal</keyword>
<feature type="chain" id="PRO_5008631998" description="CopC domain-containing protein" evidence="5">
    <location>
        <begin position="32"/>
        <end position="221"/>
    </location>
</feature>
<feature type="transmembrane region" description="Helical" evidence="4">
    <location>
        <begin position="189"/>
        <end position="214"/>
    </location>
</feature>
<dbReference type="RefSeq" id="WP_067028629.1">
    <property type="nucleotide sequence ID" value="NZ_JRNY01000015.1"/>
</dbReference>
<reference evidence="7 8" key="1">
    <citation type="submission" date="2016-05" db="EMBL/GenBank/DDBJ databases">
        <authorList>
            <person name="Lavstsen T."/>
            <person name="Jespersen J.S."/>
        </authorList>
    </citation>
    <scope>NUCLEOTIDE SEQUENCE [LARGE SCALE GENOMIC DNA]</scope>
    <source>
        <strain evidence="7 8">YLB-01</strain>
    </source>
</reference>
<dbReference type="EMBL" id="LXMD01000007">
    <property type="protein sequence ID" value="OCG76042.1"/>
    <property type="molecule type" value="Genomic_DNA"/>
</dbReference>
<keyword evidence="2" id="KW-0186">Copper</keyword>
<comment type="caution">
    <text evidence="7">The sequence shown here is derived from an EMBL/GenBank/DDBJ whole genome shotgun (WGS) entry which is preliminary data.</text>
</comment>
<accession>A0A1B9NHG3</accession>
<organism evidence="7 8">
    <name type="scientific">Microbacterium sediminis</name>
    <dbReference type="NCBI Taxonomy" id="904291"/>
    <lineage>
        <taxon>Bacteria</taxon>
        <taxon>Bacillati</taxon>
        <taxon>Actinomycetota</taxon>
        <taxon>Actinomycetes</taxon>
        <taxon>Micrococcales</taxon>
        <taxon>Microbacteriaceae</taxon>
        <taxon>Microbacterium</taxon>
    </lineage>
</organism>
<evidence type="ECO:0000256" key="5">
    <source>
        <dbReference type="SAM" id="SignalP"/>
    </source>
</evidence>
<evidence type="ECO:0000256" key="4">
    <source>
        <dbReference type="SAM" id="Phobius"/>
    </source>
</evidence>
<name>A0A1B9NHG3_9MICO</name>
<dbReference type="GO" id="GO:0046688">
    <property type="term" value="P:response to copper ion"/>
    <property type="evidence" value="ECO:0007669"/>
    <property type="project" value="InterPro"/>
</dbReference>
<feature type="region of interest" description="Disordered" evidence="3">
    <location>
        <begin position="134"/>
        <end position="184"/>
    </location>
</feature>
<feature type="domain" description="CopC" evidence="6">
    <location>
        <begin position="32"/>
        <end position="124"/>
    </location>
</feature>
<feature type="signal peptide" evidence="5">
    <location>
        <begin position="1"/>
        <end position="31"/>
    </location>
</feature>
<dbReference type="InterPro" id="IPR014755">
    <property type="entry name" value="Cu-Rt/internalin_Ig-like"/>
</dbReference>
<evidence type="ECO:0000313" key="8">
    <source>
        <dbReference type="Proteomes" id="UP000093355"/>
    </source>
</evidence>
<evidence type="ECO:0000256" key="3">
    <source>
        <dbReference type="SAM" id="MobiDB-lite"/>
    </source>
</evidence>
<dbReference type="SUPFAM" id="SSF81296">
    <property type="entry name" value="E set domains"/>
    <property type="match status" value="1"/>
</dbReference>
<evidence type="ECO:0000259" key="6">
    <source>
        <dbReference type="Pfam" id="PF04234"/>
    </source>
</evidence>
<dbReference type="Gene3D" id="2.60.40.1220">
    <property type="match status" value="1"/>
</dbReference>
<dbReference type="STRING" id="904291.A7J15_12795"/>
<evidence type="ECO:0000256" key="1">
    <source>
        <dbReference type="ARBA" id="ARBA00022729"/>
    </source>
</evidence>
<protein>
    <recommendedName>
        <fullName evidence="6">CopC domain-containing protein</fullName>
    </recommendedName>
</protein>
<dbReference type="GO" id="GO:0005507">
    <property type="term" value="F:copper ion binding"/>
    <property type="evidence" value="ECO:0007669"/>
    <property type="project" value="InterPro"/>
</dbReference>
<evidence type="ECO:0000313" key="7">
    <source>
        <dbReference type="EMBL" id="OCG76042.1"/>
    </source>
</evidence>
<keyword evidence="4" id="KW-0812">Transmembrane</keyword>
<proteinExistence type="predicted"/>
<gene>
    <name evidence="7" type="ORF">A7J15_12795</name>
</gene>
<dbReference type="GO" id="GO:0042597">
    <property type="term" value="C:periplasmic space"/>
    <property type="evidence" value="ECO:0007669"/>
    <property type="project" value="InterPro"/>
</dbReference>
<feature type="compositionally biased region" description="Low complexity" evidence="3">
    <location>
        <begin position="155"/>
        <end position="172"/>
    </location>
</feature>
<dbReference type="Proteomes" id="UP000093355">
    <property type="component" value="Unassembled WGS sequence"/>
</dbReference>
<keyword evidence="4" id="KW-1133">Transmembrane helix</keyword>
<evidence type="ECO:0000256" key="2">
    <source>
        <dbReference type="ARBA" id="ARBA00023008"/>
    </source>
</evidence>
<dbReference type="InterPro" id="IPR007348">
    <property type="entry name" value="CopC_dom"/>
</dbReference>
<sequence length="221" mass="22743">MAHRRHTRLGALTGLITAATLVLLPAQSASAHDNLLEASPAAGTTVAALDAVTLTFSAELIDFGQASYAQVQGPDGLYYETSCSTIDLNVLTTPVALGEAGTYTIAWNAVSSDGHPISESYEFTYAPAEGAEPALGWDEPACRNEDTRTQPGAVPEPAEQPESTAEASASTPAPQPRASETTEVENEGAGLVVAGVIGAGALLAAAFAGGFFALRARSRRR</sequence>
<keyword evidence="4" id="KW-0472">Membrane</keyword>
<dbReference type="InterPro" id="IPR014756">
    <property type="entry name" value="Ig_E-set"/>
</dbReference>
<keyword evidence="8" id="KW-1185">Reference proteome</keyword>
<dbReference type="AlphaFoldDB" id="A0A1B9NHG3"/>